<dbReference type="InterPro" id="IPR000178">
    <property type="entry name" value="TF_IF2_bacterial-like"/>
</dbReference>
<sequence>MHGFGGGPQRRYEQPAAPETVSVPNPFSELPTSSRARLEEAAVEELSTSTPTEVLPRNDWRAVDLQGHDQIEEAPTRQSTLRDPIEKESRPKEKKQHEKDKSGYRADRQRADKAPARTGKDKDRERQQRTQDKKGKKDSYASSDASKKVKKIAVPVERDIVLPHGISVVNLSSLMGISYPQLAGRMATLGMENTEASFVLNSEAAAMLVIEYGMNPIVPIVSEADVVARPEPEDWSTFESRPPVVTIMGHVDHGKTTLLDALRKTSVAAGEAGGITQHIGAFSVLLPSQKRITFLDTPGHAAFSAMRARGAQVTDIVVLVVAADDGVMPQTVEAIKHSLKANVPIVVAINKCDKPDTNIRKLKESLLRHEVVLEEYGGDIPAVEVSALTGKGLDELEETIVAIAEVMDIRGDATGAVEGTVVEAKLVRGKGNVATVLVRRGTLTPGTVVVAGTTWSKVRVMHDERGNEIPNAGPSMPVEVMGWRELPAAGDEVLGIDAISAKALMGPPRRESDVPKQILEAAKTVADARAARLAHAAAVEDVRLLNEKRIKEKAAAAEPQDATDALGEKAAVVGPAVPVLNVVLKTDVHGSLEAIVDAIAGLPVHEARVAVVASGVGAVTDSDVDVAIATKSMILSFNMPADKRTSARAAAAHVPIHAHTIIYKLLDDLKDVLSDLLPPDVSTVVNGEAEVLQVFRINTKGKTTEAVGGCRVATGKITRANSVRVVRNGEVIYDGKLKTFKHHKKDINEASKGLECGMGFEGFEGIEEGDTIQAYTTVTKKRRIS</sequence>
<keyword evidence="7" id="KW-0496">Mitochondrion</keyword>
<dbReference type="InterPro" id="IPR027417">
    <property type="entry name" value="P-loop_NTPase"/>
</dbReference>
<dbReference type="FunFam" id="3.40.50.300:FF:000019">
    <property type="entry name" value="Translation initiation factor IF-2"/>
    <property type="match status" value="1"/>
</dbReference>
<dbReference type="HAMAP" id="MF_00100_B">
    <property type="entry name" value="IF_2_B"/>
    <property type="match status" value="1"/>
</dbReference>
<evidence type="ECO:0000256" key="11">
    <source>
        <dbReference type="SAM" id="MobiDB-lite"/>
    </source>
</evidence>
<dbReference type="SUPFAM" id="SSF50447">
    <property type="entry name" value="Translation proteins"/>
    <property type="match status" value="2"/>
</dbReference>
<evidence type="ECO:0000256" key="9">
    <source>
        <dbReference type="ARBA" id="ARBA00025162"/>
    </source>
</evidence>
<dbReference type="GO" id="GO:0003924">
    <property type="term" value="F:GTPase activity"/>
    <property type="evidence" value="ECO:0007669"/>
    <property type="project" value="InterPro"/>
</dbReference>
<dbReference type="CDD" id="cd03692">
    <property type="entry name" value="mtIF2_IVc"/>
    <property type="match status" value="1"/>
</dbReference>
<evidence type="ECO:0000256" key="2">
    <source>
        <dbReference type="ARBA" id="ARBA00007733"/>
    </source>
</evidence>
<evidence type="ECO:0000256" key="3">
    <source>
        <dbReference type="ARBA" id="ARBA00022540"/>
    </source>
</evidence>
<comment type="function">
    <text evidence="9">One of the essential components for the initiation of protein synthesis. Protects formylmethionyl-tRNA from spontaneous hydrolysis and promotes its binding to the 30S ribosomal subunits. Also involved in the hydrolysis of GTP during the formation of the 70S ribosomal complex.</text>
</comment>
<evidence type="ECO:0000256" key="7">
    <source>
        <dbReference type="ARBA" id="ARBA00023128"/>
    </source>
</evidence>
<dbReference type="SUPFAM" id="SSF52540">
    <property type="entry name" value="P-loop containing nucleoside triphosphate hydrolases"/>
    <property type="match status" value="1"/>
</dbReference>
<evidence type="ECO:0000256" key="10">
    <source>
        <dbReference type="ARBA" id="ARBA00044200"/>
    </source>
</evidence>
<proteinExistence type="inferred from homology"/>
<dbReference type="Pfam" id="PF11987">
    <property type="entry name" value="IF-2"/>
    <property type="match status" value="1"/>
</dbReference>
<dbReference type="PANTHER" id="PTHR43381:SF20">
    <property type="entry name" value="TRANSLATION INITIATION FACTOR IF-2, MITOCHONDRIAL"/>
    <property type="match status" value="1"/>
</dbReference>
<dbReference type="AlphaFoldDB" id="A0AAD5TDD4"/>
<keyword evidence="5" id="KW-0648">Protein biosynthesis</keyword>
<dbReference type="CDD" id="cd03702">
    <property type="entry name" value="IF2_mtIF2_II"/>
    <property type="match status" value="1"/>
</dbReference>
<evidence type="ECO:0000256" key="1">
    <source>
        <dbReference type="ARBA" id="ARBA00004173"/>
    </source>
</evidence>
<evidence type="ECO:0000256" key="5">
    <source>
        <dbReference type="ARBA" id="ARBA00022917"/>
    </source>
</evidence>
<dbReference type="SUPFAM" id="SSF52156">
    <property type="entry name" value="Initiation factor IF2/eIF5b, domain 3"/>
    <property type="match status" value="1"/>
</dbReference>
<dbReference type="InterPro" id="IPR009000">
    <property type="entry name" value="Transl_B-barrel_sf"/>
</dbReference>
<dbReference type="FunFam" id="3.40.50.10050:FF:000001">
    <property type="entry name" value="Translation initiation factor IF-2"/>
    <property type="match status" value="1"/>
</dbReference>
<evidence type="ECO:0000256" key="4">
    <source>
        <dbReference type="ARBA" id="ARBA00022741"/>
    </source>
</evidence>
<dbReference type="PROSITE" id="PS51722">
    <property type="entry name" value="G_TR_2"/>
    <property type="match status" value="1"/>
</dbReference>
<feature type="region of interest" description="Disordered" evidence="11">
    <location>
        <begin position="1"/>
        <end position="148"/>
    </location>
</feature>
<evidence type="ECO:0000259" key="12">
    <source>
        <dbReference type="PROSITE" id="PS51722"/>
    </source>
</evidence>
<dbReference type="GO" id="GO:0005525">
    <property type="term" value="F:GTP binding"/>
    <property type="evidence" value="ECO:0007669"/>
    <property type="project" value="UniProtKB-KW"/>
</dbReference>
<accession>A0AAD5TDD4</accession>
<dbReference type="Gene3D" id="3.40.50.300">
    <property type="entry name" value="P-loop containing nucleotide triphosphate hydrolases"/>
    <property type="match status" value="1"/>
</dbReference>
<dbReference type="GO" id="GO:0003743">
    <property type="term" value="F:translation initiation factor activity"/>
    <property type="evidence" value="ECO:0007669"/>
    <property type="project" value="UniProtKB-KW"/>
</dbReference>
<evidence type="ECO:0000313" key="13">
    <source>
        <dbReference type="EMBL" id="KAJ3172328.1"/>
    </source>
</evidence>
<dbReference type="InterPro" id="IPR015760">
    <property type="entry name" value="TIF_IF2"/>
</dbReference>
<comment type="caution">
    <text evidence="13">The sequence shown here is derived from an EMBL/GenBank/DDBJ whole genome shotgun (WGS) entry which is preliminary data.</text>
</comment>
<name>A0AAD5TDD4_9FUNG</name>
<keyword evidence="8" id="KW-0342">GTP-binding</keyword>
<keyword evidence="6" id="KW-0809">Transit peptide</keyword>
<dbReference type="InterPro" id="IPR036925">
    <property type="entry name" value="TIF_IF2_dom3_sf"/>
</dbReference>
<dbReference type="CDD" id="cd01887">
    <property type="entry name" value="IF2_eIF5B"/>
    <property type="match status" value="1"/>
</dbReference>
<dbReference type="InterPro" id="IPR044145">
    <property type="entry name" value="IF2_II"/>
</dbReference>
<dbReference type="NCBIfam" id="TIGR00231">
    <property type="entry name" value="small_GTP"/>
    <property type="match status" value="1"/>
</dbReference>
<feature type="compositionally biased region" description="Basic and acidic residues" evidence="11">
    <location>
        <begin position="83"/>
        <end position="139"/>
    </location>
</feature>
<dbReference type="Pfam" id="PF00009">
    <property type="entry name" value="GTP_EFTU"/>
    <property type="match status" value="1"/>
</dbReference>
<dbReference type="EMBL" id="JADGJQ010000079">
    <property type="protein sequence ID" value="KAJ3172328.1"/>
    <property type="molecule type" value="Genomic_DNA"/>
</dbReference>
<dbReference type="Gene3D" id="2.40.30.10">
    <property type="entry name" value="Translation factors"/>
    <property type="match status" value="2"/>
</dbReference>
<comment type="similarity">
    <text evidence="2">Belongs to the TRAFAC class translation factor GTPase superfamily. Classic translation factor GTPase family. IF-2 subfamily.</text>
</comment>
<dbReference type="GO" id="GO:0005739">
    <property type="term" value="C:mitochondrion"/>
    <property type="evidence" value="ECO:0007669"/>
    <property type="project" value="UniProtKB-SubCell"/>
</dbReference>
<organism evidence="13 14">
    <name type="scientific">Geranomyces variabilis</name>
    <dbReference type="NCBI Taxonomy" id="109894"/>
    <lineage>
        <taxon>Eukaryota</taxon>
        <taxon>Fungi</taxon>
        <taxon>Fungi incertae sedis</taxon>
        <taxon>Chytridiomycota</taxon>
        <taxon>Chytridiomycota incertae sedis</taxon>
        <taxon>Chytridiomycetes</taxon>
        <taxon>Spizellomycetales</taxon>
        <taxon>Powellomycetaceae</taxon>
        <taxon>Geranomyces</taxon>
    </lineage>
</organism>
<dbReference type="Gene3D" id="3.40.50.10050">
    <property type="entry name" value="Translation initiation factor IF- 2, domain 3"/>
    <property type="match status" value="1"/>
</dbReference>
<dbReference type="Pfam" id="PF22042">
    <property type="entry name" value="EF-G_D2"/>
    <property type="match status" value="1"/>
</dbReference>
<comment type="subcellular location">
    <subcellularLocation>
        <location evidence="1">Mitochondrion</location>
    </subcellularLocation>
</comment>
<dbReference type="FunFam" id="2.40.30.10:FF:000008">
    <property type="entry name" value="Translation initiation factor IF-2"/>
    <property type="match status" value="1"/>
</dbReference>
<evidence type="ECO:0000256" key="8">
    <source>
        <dbReference type="ARBA" id="ARBA00023134"/>
    </source>
</evidence>
<keyword evidence="14" id="KW-1185">Reference proteome</keyword>
<keyword evidence="3" id="KW-0396">Initiation factor</keyword>
<dbReference type="PANTHER" id="PTHR43381">
    <property type="entry name" value="TRANSLATION INITIATION FACTOR IF-2-RELATED"/>
    <property type="match status" value="1"/>
</dbReference>
<feature type="compositionally biased region" description="Basic and acidic residues" evidence="11">
    <location>
        <begin position="56"/>
        <end position="75"/>
    </location>
</feature>
<gene>
    <name evidence="13" type="ORF">HDU87_007923</name>
</gene>
<dbReference type="Proteomes" id="UP001212152">
    <property type="component" value="Unassembled WGS sequence"/>
</dbReference>
<keyword evidence="4" id="KW-0547">Nucleotide-binding</keyword>
<evidence type="ECO:0000313" key="14">
    <source>
        <dbReference type="Proteomes" id="UP001212152"/>
    </source>
</evidence>
<feature type="domain" description="Tr-type G" evidence="12">
    <location>
        <begin position="240"/>
        <end position="408"/>
    </location>
</feature>
<evidence type="ECO:0000256" key="6">
    <source>
        <dbReference type="ARBA" id="ARBA00022946"/>
    </source>
</evidence>
<dbReference type="InterPro" id="IPR023115">
    <property type="entry name" value="TIF_IF2_dom3"/>
</dbReference>
<dbReference type="InterPro" id="IPR005225">
    <property type="entry name" value="Small_GTP-bd"/>
</dbReference>
<reference evidence="13" key="1">
    <citation type="submission" date="2020-05" db="EMBL/GenBank/DDBJ databases">
        <title>Phylogenomic resolution of chytrid fungi.</title>
        <authorList>
            <person name="Stajich J.E."/>
            <person name="Amses K."/>
            <person name="Simmons R."/>
            <person name="Seto K."/>
            <person name="Myers J."/>
            <person name="Bonds A."/>
            <person name="Quandt C.A."/>
            <person name="Barry K."/>
            <person name="Liu P."/>
            <person name="Grigoriev I."/>
            <person name="Longcore J.E."/>
            <person name="James T.Y."/>
        </authorList>
    </citation>
    <scope>NUCLEOTIDE SEQUENCE</scope>
    <source>
        <strain evidence="13">JEL0379</strain>
    </source>
</reference>
<protein>
    <recommendedName>
        <fullName evidence="10">Translation initiation factor IF-2, mitochondrial</fullName>
    </recommendedName>
</protein>
<dbReference type="InterPro" id="IPR000795">
    <property type="entry name" value="T_Tr_GTP-bd_dom"/>
</dbReference>
<dbReference type="InterPro" id="IPR053905">
    <property type="entry name" value="EF-G-like_DII"/>
</dbReference>